<reference evidence="8" key="1">
    <citation type="journal article" date="2020" name="Stud. Mycol.">
        <title>101 Dothideomycetes genomes: a test case for predicting lifestyles and emergence of pathogens.</title>
        <authorList>
            <person name="Haridas S."/>
            <person name="Albert R."/>
            <person name="Binder M."/>
            <person name="Bloem J."/>
            <person name="Labutti K."/>
            <person name="Salamov A."/>
            <person name="Andreopoulos B."/>
            <person name="Baker S."/>
            <person name="Barry K."/>
            <person name="Bills G."/>
            <person name="Bluhm B."/>
            <person name="Cannon C."/>
            <person name="Castanera R."/>
            <person name="Culley D."/>
            <person name="Daum C."/>
            <person name="Ezra D."/>
            <person name="Gonzalez J."/>
            <person name="Henrissat B."/>
            <person name="Kuo A."/>
            <person name="Liang C."/>
            <person name="Lipzen A."/>
            <person name="Lutzoni F."/>
            <person name="Magnuson J."/>
            <person name="Mondo S."/>
            <person name="Nolan M."/>
            <person name="Ohm R."/>
            <person name="Pangilinan J."/>
            <person name="Park H.-J."/>
            <person name="Ramirez L."/>
            <person name="Alfaro M."/>
            <person name="Sun H."/>
            <person name="Tritt A."/>
            <person name="Yoshinaga Y."/>
            <person name="Zwiers L.-H."/>
            <person name="Turgeon B."/>
            <person name="Goodwin S."/>
            <person name="Spatafora J."/>
            <person name="Crous P."/>
            <person name="Grigoriev I."/>
        </authorList>
    </citation>
    <scope>NUCLEOTIDE SEQUENCE</scope>
    <source>
        <strain evidence="8">CBS 262.69</strain>
    </source>
</reference>
<dbReference type="AlphaFoldDB" id="A0A6G1IA74"/>
<evidence type="ECO:0000256" key="5">
    <source>
        <dbReference type="ARBA" id="ARBA00023242"/>
    </source>
</evidence>
<dbReference type="GO" id="GO:0005634">
    <property type="term" value="C:nucleus"/>
    <property type="evidence" value="ECO:0007669"/>
    <property type="project" value="UniProtKB-SubCell"/>
</dbReference>
<feature type="compositionally biased region" description="Low complexity" evidence="6">
    <location>
        <begin position="376"/>
        <end position="386"/>
    </location>
</feature>
<dbReference type="InterPro" id="IPR036638">
    <property type="entry name" value="HLH_DNA-bd_sf"/>
</dbReference>
<evidence type="ECO:0000256" key="3">
    <source>
        <dbReference type="ARBA" id="ARBA00023125"/>
    </source>
</evidence>
<dbReference type="PANTHER" id="PTHR15741:SF27">
    <property type="entry name" value="TRANSCRIPTION FACTOR AP-4"/>
    <property type="match status" value="1"/>
</dbReference>
<keyword evidence="3" id="KW-0238">DNA-binding</keyword>
<dbReference type="InterPro" id="IPR052207">
    <property type="entry name" value="Max-like/E-box_TFs"/>
</dbReference>
<dbReference type="InterPro" id="IPR011598">
    <property type="entry name" value="bHLH_dom"/>
</dbReference>
<feature type="region of interest" description="Disordered" evidence="6">
    <location>
        <begin position="287"/>
        <end position="409"/>
    </location>
</feature>
<dbReference type="GO" id="GO:0000981">
    <property type="term" value="F:DNA-binding transcription factor activity, RNA polymerase II-specific"/>
    <property type="evidence" value="ECO:0007669"/>
    <property type="project" value="TreeGrafter"/>
</dbReference>
<keyword evidence="9" id="KW-1185">Reference proteome</keyword>
<evidence type="ECO:0000313" key="8">
    <source>
        <dbReference type="EMBL" id="KAF2404969.1"/>
    </source>
</evidence>
<evidence type="ECO:0000313" key="9">
    <source>
        <dbReference type="Proteomes" id="UP000799640"/>
    </source>
</evidence>
<dbReference type="PANTHER" id="PTHR15741">
    <property type="entry name" value="BASIC HELIX-LOOP-HELIX ZIP TRANSCRIPTION FACTOR"/>
    <property type="match status" value="1"/>
</dbReference>
<dbReference type="GO" id="GO:0046983">
    <property type="term" value="F:protein dimerization activity"/>
    <property type="evidence" value="ECO:0007669"/>
    <property type="project" value="InterPro"/>
</dbReference>
<feature type="region of interest" description="Disordered" evidence="6">
    <location>
        <begin position="104"/>
        <end position="128"/>
    </location>
</feature>
<feature type="compositionally biased region" description="Low complexity" evidence="6">
    <location>
        <begin position="104"/>
        <end position="119"/>
    </location>
</feature>
<dbReference type="GO" id="GO:0000978">
    <property type="term" value="F:RNA polymerase II cis-regulatory region sequence-specific DNA binding"/>
    <property type="evidence" value="ECO:0007669"/>
    <property type="project" value="TreeGrafter"/>
</dbReference>
<evidence type="ECO:0000259" key="7">
    <source>
        <dbReference type="PROSITE" id="PS50888"/>
    </source>
</evidence>
<dbReference type="OrthoDB" id="5778525at2759"/>
<proteinExistence type="predicted"/>
<feature type="compositionally biased region" description="Polar residues" evidence="6">
    <location>
        <begin position="61"/>
        <end position="76"/>
    </location>
</feature>
<feature type="compositionally biased region" description="Basic and acidic residues" evidence="6">
    <location>
        <begin position="392"/>
        <end position="409"/>
    </location>
</feature>
<dbReference type="Proteomes" id="UP000799640">
    <property type="component" value="Unassembled WGS sequence"/>
</dbReference>
<evidence type="ECO:0000256" key="4">
    <source>
        <dbReference type="ARBA" id="ARBA00023163"/>
    </source>
</evidence>
<comment type="subcellular location">
    <subcellularLocation>
        <location evidence="1">Nucleus</location>
    </subcellularLocation>
</comment>
<keyword evidence="5" id="KW-0539">Nucleus</keyword>
<evidence type="ECO:0000256" key="6">
    <source>
        <dbReference type="SAM" id="MobiDB-lite"/>
    </source>
</evidence>
<dbReference type="PROSITE" id="PS50888">
    <property type="entry name" value="BHLH"/>
    <property type="match status" value="1"/>
</dbReference>
<gene>
    <name evidence="8" type="ORF">EJ06DRAFT_518046</name>
</gene>
<feature type="domain" description="BHLH" evidence="7">
    <location>
        <begin position="400"/>
        <end position="451"/>
    </location>
</feature>
<dbReference type="EMBL" id="ML996687">
    <property type="protein sequence ID" value="KAF2404969.1"/>
    <property type="molecule type" value="Genomic_DNA"/>
</dbReference>
<name>A0A6G1IA74_9PEZI</name>
<feature type="region of interest" description="Disordered" evidence="6">
    <location>
        <begin position="175"/>
        <end position="205"/>
    </location>
</feature>
<dbReference type="Gene3D" id="4.10.280.10">
    <property type="entry name" value="Helix-loop-helix DNA-binding domain"/>
    <property type="match status" value="1"/>
</dbReference>
<sequence length="465" mass="49474">MSSEAPSMATLAGPFGYTFPTEEGISEPPGASDHQPLLNSPEDLFLGNFFSQQMQFSLGGSGFTQVQGHSTSQTGENLDGGDSLAFLIEEAPPTLIQASATPQMPAYQNPYPQQYQQQQGTGYHTFPDHLPQQSYALLNAANVLATAVGQPTSHAPLQSAVSAPAPSNALSAATFISSSSSPPPQYTPSAASAARYPLTTSPPNHVMPPPLNTAVQASAHNLSYPFSAPAAPTRPADESGSVDRLYRFGSDSHFNGTGFTPMSDTERPEVIESRLLQNLHILERIESPGTSRAVSPVGERRRASLQEMSPRKRAREDDGTEERANKRGAFEEKGKKKGTGRRVSPGTTNGEGANSAKRRRASAPGQVADGAGGSQSGADSSAAARAAKGKAHRENLTEEQKRNNHILSEQKRRNQIKQGFEDLGILVPELRAGGLSKSNMLMEAATFLEKLISRNAQIKARLGGM</sequence>
<feature type="compositionally biased region" description="Basic and acidic residues" evidence="6">
    <location>
        <begin position="314"/>
        <end position="334"/>
    </location>
</feature>
<evidence type="ECO:0000256" key="1">
    <source>
        <dbReference type="ARBA" id="ARBA00004123"/>
    </source>
</evidence>
<keyword evidence="4" id="KW-0804">Transcription</keyword>
<organism evidence="8 9">
    <name type="scientific">Trichodelitschia bisporula</name>
    <dbReference type="NCBI Taxonomy" id="703511"/>
    <lineage>
        <taxon>Eukaryota</taxon>
        <taxon>Fungi</taxon>
        <taxon>Dikarya</taxon>
        <taxon>Ascomycota</taxon>
        <taxon>Pezizomycotina</taxon>
        <taxon>Dothideomycetes</taxon>
        <taxon>Dothideomycetes incertae sedis</taxon>
        <taxon>Phaeotrichales</taxon>
        <taxon>Phaeotrichaceae</taxon>
        <taxon>Trichodelitschia</taxon>
    </lineage>
</organism>
<accession>A0A6G1IA74</accession>
<keyword evidence="2" id="KW-0805">Transcription regulation</keyword>
<feature type="region of interest" description="Disordered" evidence="6">
    <location>
        <begin position="61"/>
        <end position="80"/>
    </location>
</feature>
<dbReference type="Pfam" id="PF00010">
    <property type="entry name" value="HLH"/>
    <property type="match status" value="1"/>
</dbReference>
<feature type="region of interest" description="Disordered" evidence="6">
    <location>
        <begin position="1"/>
        <end position="39"/>
    </location>
</feature>
<evidence type="ECO:0000256" key="2">
    <source>
        <dbReference type="ARBA" id="ARBA00023015"/>
    </source>
</evidence>
<dbReference type="SUPFAM" id="SSF47459">
    <property type="entry name" value="HLH, helix-loop-helix DNA-binding domain"/>
    <property type="match status" value="1"/>
</dbReference>
<dbReference type="SMART" id="SM00353">
    <property type="entry name" value="HLH"/>
    <property type="match status" value="1"/>
</dbReference>
<protein>
    <recommendedName>
        <fullName evidence="7">BHLH domain-containing protein</fullName>
    </recommendedName>
</protein>